<protein>
    <submittedName>
        <fullName evidence="3">Gfo/Idh/MocA family oxidoreductase</fullName>
    </submittedName>
</protein>
<dbReference type="SUPFAM" id="SSF51735">
    <property type="entry name" value="NAD(P)-binding Rossmann-fold domains"/>
    <property type="match status" value="1"/>
</dbReference>
<reference evidence="3 4" key="1">
    <citation type="submission" date="2020-08" db="EMBL/GenBank/DDBJ databases">
        <title>Cohnella phylogeny.</title>
        <authorList>
            <person name="Dunlap C."/>
        </authorList>
    </citation>
    <scope>NUCLEOTIDE SEQUENCE [LARGE SCALE GENOMIC DNA]</scope>
    <source>
        <strain evidence="3 4">CBP 2801</strain>
    </source>
</reference>
<sequence>MTATVRIGLIGAGRFGRLHLKVLAQIPGAETVALADIDSQALEEAANRFGIGPDGRYEDPLRLIEDPRVDAVDIVSDESTHGPLILHALRRGKHVIVEKPLCISAAEAEEIARASEESGKQVLVGNISRYSQPYRMIKRSIDAGKLGAVAAIRAKRNFSRSWFQAFGNRIHPVYESGVHELDLIVWYANARCVEVAAFERRVEGYRYPDLFSAILTFENGVVASLDSSWAVPAAAPRNLVETLELDGTIDAHIEVIGETGTAYYQLAHPGFGIWTPEEVLHPDTTLWPDEGNRVGGAIASELADFVEAIREERPSRTMPLADSVHVTRIADAIVRSAAAKTIVDLDGGESR</sequence>
<name>A0A7X0VV74_9BACL</name>
<dbReference type="PANTHER" id="PTHR43377:SF1">
    <property type="entry name" value="BILIVERDIN REDUCTASE A"/>
    <property type="match status" value="1"/>
</dbReference>
<dbReference type="InterPro" id="IPR051450">
    <property type="entry name" value="Gfo/Idh/MocA_Oxidoreductases"/>
</dbReference>
<dbReference type="SUPFAM" id="SSF55347">
    <property type="entry name" value="Glyceraldehyde-3-phosphate dehydrogenase-like, C-terminal domain"/>
    <property type="match status" value="1"/>
</dbReference>
<feature type="domain" description="Gfo/Idh/MocA-like oxidoreductase N-terminal" evidence="1">
    <location>
        <begin position="5"/>
        <end position="125"/>
    </location>
</feature>
<dbReference type="Gene3D" id="3.40.50.720">
    <property type="entry name" value="NAD(P)-binding Rossmann-like Domain"/>
    <property type="match status" value="1"/>
</dbReference>
<dbReference type="Proteomes" id="UP000564644">
    <property type="component" value="Unassembled WGS sequence"/>
</dbReference>
<dbReference type="AlphaFoldDB" id="A0A7X0VV74"/>
<evidence type="ECO:0000313" key="4">
    <source>
        <dbReference type="Proteomes" id="UP000564644"/>
    </source>
</evidence>
<dbReference type="Gene3D" id="3.30.360.10">
    <property type="entry name" value="Dihydrodipicolinate Reductase, domain 2"/>
    <property type="match status" value="1"/>
</dbReference>
<dbReference type="GO" id="GO:0000166">
    <property type="term" value="F:nucleotide binding"/>
    <property type="evidence" value="ECO:0007669"/>
    <property type="project" value="InterPro"/>
</dbReference>
<dbReference type="EMBL" id="JACJVO010000002">
    <property type="protein sequence ID" value="MBB6729608.1"/>
    <property type="molecule type" value="Genomic_DNA"/>
</dbReference>
<organism evidence="3 4">
    <name type="scientific">Cohnella zeiphila</name>
    <dbReference type="NCBI Taxonomy" id="2761120"/>
    <lineage>
        <taxon>Bacteria</taxon>
        <taxon>Bacillati</taxon>
        <taxon>Bacillota</taxon>
        <taxon>Bacilli</taxon>
        <taxon>Bacillales</taxon>
        <taxon>Paenibacillaceae</taxon>
        <taxon>Cohnella</taxon>
    </lineage>
</organism>
<dbReference type="PANTHER" id="PTHR43377">
    <property type="entry name" value="BILIVERDIN REDUCTASE A"/>
    <property type="match status" value="1"/>
</dbReference>
<dbReference type="InterPro" id="IPR036291">
    <property type="entry name" value="NAD(P)-bd_dom_sf"/>
</dbReference>
<dbReference type="Pfam" id="PF01408">
    <property type="entry name" value="GFO_IDH_MocA"/>
    <property type="match status" value="1"/>
</dbReference>
<evidence type="ECO:0000313" key="3">
    <source>
        <dbReference type="EMBL" id="MBB6729608.1"/>
    </source>
</evidence>
<dbReference type="Pfam" id="PF22725">
    <property type="entry name" value="GFO_IDH_MocA_C3"/>
    <property type="match status" value="1"/>
</dbReference>
<dbReference type="InterPro" id="IPR000683">
    <property type="entry name" value="Gfo/Idh/MocA-like_OxRdtase_N"/>
</dbReference>
<gene>
    <name evidence="3" type="ORF">H7C18_01705</name>
</gene>
<proteinExistence type="predicted"/>
<keyword evidence="4" id="KW-1185">Reference proteome</keyword>
<dbReference type="RefSeq" id="WP_185127280.1">
    <property type="nucleotide sequence ID" value="NZ_JACJVO010000002.1"/>
</dbReference>
<evidence type="ECO:0000259" key="1">
    <source>
        <dbReference type="Pfam" id="PF01408"/>
    </source>
</evidence>
<evidence type="ECO:0000259" key="2">
    <source>
        <dbReference type="Pfam" id="PF22725"/>
    </source>
</evidence>
<feature type="domain" description="GFO/IDH/MocA-like oxidoreductase" evidence="2">
    <location>
        <begin position="134"/>
        <end position="262"/>
    </location>
</feature>
<dbReference type="InterPro" id="IPR055170">
    <property type="entry name" value="GFO_IDH_MocA-like_dom"/>
</dbReference>
<comment type="caution">
    <text evidence="3">The sequence shown here is derived from an EMBL/GenBank/DDBJ whole genome shotgun (WGS) entry which is preliminary data.</text>
</comment>
<accession>A0A7X0VV74</accession>